<sequence length="229" mass="25026">MVQVPRRPAFADSALVRLLARWNEAEVRAPAASTAERLSQWLAWTDAIALSTVLNAPVARAKAVAGTPDDECTRVRDGLAKTIREDSLYANVDDDPATTTMVDFAPYRLRYLARQQAMEAGVGPLRAKLRAALAARSPQMAKLATVDAVMEQALVAREHSLLATVPAMLEKRFKGLRQAALPAPDGAETDATPMAWLPVFHQDIRDLLLAELDFRFQPVDGLLEALRSS</sequence>
<dbReference type="Proteomes" id="UP000319212">
    <property type="component" value="Unassembled WGS sequence"/>
</dbReference>
<dbReference type="Pfam" id="PF11828">
    <property type="entry name" value="DUF3348"/>
    <property type="match status" value="1"/>
</dbReference>
<dbReference type="AlphaFoldDB" id="A0A502DQW9"/>
<proteinExistence type="predicted"/>
<dbReference type="RefSeq" id="WP_140842654.1">
    <property type="nucleotide sequence ID" value="NZ_RCZI01000003.1"/>
</dbReference>
<evidence type="ECO:0000313" key="2">
    <source>
        <dbReference type="Proteomes" id="UP000319212"/>
    </source>
</evidence>
<protein>
    <submittedName>
        <fullName evidence="1">DUF3348 family protein</fullName>
    </submittedName>
</protein>
<reference evidence="1 2" key="1">
    <citation type="journal article" date="2019" name="Environ. Microbiol.">
        <title>Species interactions and distinct microbial communities in high Arctic permafrost affected cryosols are associated with the CH4 and CO2 gas fluxes.</title>
        <authorList>
            <person name="Altshuler I."/>
            <person name="Hamel J."/>
            <person name="Turney S."/>
            <person name="Magnuson E."/>
            <person name="Levesque R."/>
            <person name="Greer C."/>
            <person name="Whyte L.G."/>
        </authorList>
    </citation>
    <scope>NUCLEOTIDE SEQUENCE [LARGE SCALE GENOMIC DNA]</scope>
    <source>
        <strain evidence="1 2">S06.C</strain>
    </source>
</reference>
<evidence type="ECO:0000313" key="1">
    <source>
        <dbReference type="EMBL" id="TPG27753.1"/>
    </source>
</evidence>
<gene>
    <name evidence="1" type="ORF">EAH82_13485</name>
</gene>
<dbReference type="InterPro" id="IPR021783">
    <property type="entry name" value="DUF3348"/>
</dbReference>
<dbReference type="EMBL" id="RCZI01000003">
    <property type="protein sequence ID" value="TPG27753.1"/>
    <property type="molecule type" value="Genomic_DNA"/>
</dbReference>
<organism evidence="1 2">
    <name type="scientific">Variovorax guangxiensis</name>
    <dbReference type="NCBI Taxonomy" id="1775474"/>
    <lineage>
        <taxon>Bacteria</taxon>
        <taxon>Pseudomonadati</taxon>
        <taxon>Pseudomonadota</taxon>
        <taxon>Betaproteobacteria</taxon>
        <taxon>Burkholderiales</taxon>
        <taxon>Comamonadaceae</taxon>
        <taxon>Variovorax</taxon>
    </lineage>
</organism>
<comment type="caution">
    <text evidence="1">The sequence shown here is derived from an EMBL/GenBank/DDBJ whole genome shotgun (WGS) entry which is preliminary data.</text>
</comment>
<accession>A0A502DQW9</accession>
<dbReference type="OrthoDB" id="5949373at2"/>
<name>A0A502DQW9_9BURK</name>